<dbReference type="Gene3D" id="3.40.50.300">
    <property type="entry name" value="P-loop containing nucleotide triphosphate hydrolases"/>
    <property type="match status" value="1"/>
</dbReference>
<sequence>MVKKNLNTAIVAHKLSKQREIFKKVEYAFTQFPKQIKLANGQIFQKPETRFQTASEIFLKTNSGIQVTLDSRSGTFQKVHITELAFRPDAEEMITGTLPSVPDEGGEIIIETTANGVGNYFHQLWQKSFNNPDAEWKTLFL</sequence>
<organism evidence="1">
    <name type="scientific">Podoviridae sp. cttxo15</name>
    <dbReference type="NCBI Taxonomy" id="2826584"/>
    <lineage>
        <taxon>Viruses</taxon>
        <taxon>Duplodnaviria</taxon>
        <taxon>Heunggongvirae</taxon>
        <taxon>Uroviricota</taxon>
        <taxon>Caudoviricetes</taxon>
    </lineage>
</organism>
<proteinExistence type="predicted"/>
<reference evidence="1" key="1">
    <citation type="journal article" date="2021" name="Proc. Natl. Acad. Sci. U.S.A.">
        <title>A Catalog of Tens of Thousands of Viruses from Human Metagenomes Reveals Hidden Associations with Chronic Diseases.</title>
        <authorList>
            <person name="Tisza M.J."/>
            <person name="Buck C.B."/>
        </authorList>
    </citation>
    <scope>NUCLEOTIDE SEQUENCE</scope>
    <source>
        <strain evidence="1">Cttxo15</strain>
    </source>
</reference>
<evidence type="ECO:0000313" key="1">
    <source>
        <dbReference type="EMBL" id="DAD88444.1"/>
    </source>
</evidence>
<name>A0A8S5N1Y7_9CAUD</name>
<dbReference type="EMBL" id="BK015041">
    <property type="protein sequence ID" value="DAD88444.1"/>
    <property type="molecule type" value="Genomic_DNA"/>
</dbReference>
<protein>
    <submittedName>
        <fullName evidence="1">Large terminase</fullName>
    </submittedName>
</protein>
<dbReference type="InterPro" id="IPR027417">
    <property type="entry name" value="P-loop_NTPase"/>
</dbReference>
<accession>A0A8S5N1Y7</accession>